<evidence type="ECO:0000313" key="1">
    <source>
        <dbReference type="EMBL" id="CAB4622499.1"/>
    </source>
</evidence>
<protein>
    <submittedName>
        <fullName evidence="1">Unannotated protein</fullName>
    </submittedName>
</protein>
<accession>A0A6J6IDH5</accession>
<dbReference type="AlphaFoldDB" id="A0A6J6IDH5"/>
<name>A0A6J6IDH5_9ZZZZ</name>
<sequence length="202" mass="21140">MRRQLRRSNLSALVVLAALALGATACGASNSGSATRLTVTTTTPAKPAVETTTTLEPESGVGRQYFVYAPVVGDCVDLRSIVDGKAATTRALPGVDGTPKGDRQVILRLDCNLPHQYEVVASVNAGLPSSPGPSIGELVLAAKRLCPAAFGAYIGIPYQNSTLEMGWILPRADQLTLGNQQIGCTVLDPKAKLVGTVREAKR</sequence>
<dbReference type="PROSITE" id="PS51257">
    <property type="entry name" value="PROKAR_LIPOPROTEIN"/>
    <property type="match status" value="1"/>
</dbReference>
<dbReference type="EMBL" id="CAEZUP010000113">
    <property type="protein sequence ID" value="CAB4622499.1"/>
    <property type="molecule type" value="Genomic_DNA"/>
</dbReference>
<reference evidence="1" key="1">
    <citation type="submission" date="2020-05" db="EMBL/GenBank/DDBJ databases">
        <authorList>
            <person name="Chiriac C."/>
            <person name="Salcher M."/>
            <person name="Ghai R."/>
            <person name="Kavagutti S V."/>
        </authorList>
    </citation>
    <scope>NUCLEOTIDE SEQUENCE</scope>
</reference>
<organism evidence="1">
    <name type="scientific">freshwater metagenome</name>
    <dbReference type="NCBI Taxonomy" id="449393"/>
    <lineage>
        <taxon>unclassified sequences</taxon>
        <taxon>metagenomes</taxon>
        <taxon>ecological metagenomes</taxon>
    </lineage>
</organism>
<gene>
    <name evidence="1" type="ORF">UFOPK1835_01898</name>
</gene>
<proteinExistence type="predicted"/>